<comment type="caution">
    <text evidence="5">The sequence shown here is derived from an EMBL/GenBank/DDBJ whole genome shotgun (WGS) entry which is preliminary data.</text>
</comment>
<proteinExistence type="inferred from homology"/>
<dbReference type="Proteomes" id="UP000688137">
    <property type="component" value="Unassembled WGS sequence"/>
</dbReference>
<keyword evidence="3" id="KW-0813">Transport</keyword>
<keyword evidence="6" id="KW-1185">Reference proteome</keyword>
<dbReference type="AlphaFoldDB" id="A0A8S1LY10"/>
<keyword evidence="4" id="KW-1133">Transmembrane helix</keyword>
<dbReference type="EMBL" id="CAJJDM010000048">
    <property type="protein sequence ID" value="CAD8072119.1"/>
    <property type="molecule type" value="Genomic_DNA"/>
</dbReference>
<accession>A0A8S1LY10</accession>
<feature type="repeat" description="Solcar" evidence="2">
    <location>
        <begin position="203"/>
        <end position="286"/>
    </location>
</feature>
<keyword evidence="1" id="KW-0677">Repeat</keyword>
<gene>
    <name evidence="5" type="ORF">PPRIM_AZ9-3.1.T0480231</name>
</gene>
<dbReference type="OMA" id="QSGVLWM"/>
<feature type="repeat" description="Solcar" evidence="2">
    <location>
        <begin position="11"/>
        <end position="99"/>
    </location>
</feature>
<evidence type="ECO:0000256" key="2">
    <source>
        <dbReference type="PROSITE-ProRule" id="PRU00282"/>
    </source>
</evidence>
<dbReference type="PROSITE" id="PS50920">
    <property type="entry name" value="SOLCAR"/>
    <property type="match status" value="3"/>
</dbReference>
<comment type="similarity">
    <text evidence="3">Belongs to the mitochondrial carrier (TC 2.A.29) family.</text>
</comment>
<reference evidence="5" key="1">
    <citation type="submission" date="2021-01" db="EMBL/GenBank/DDBJ databases">
        <authorList>
            <consortium name="Genoscope - CEA"/>
            <person name="William W."/>
        </authorList>
    </citation>
    <scope>NUCLEOTIDE SEQUENCE</scope>
</reference>
<evidence type="ECO:0000256" key="3">
    <source>
        <dbReference type="RuleBase" id="RU000488"/>
    </source>
</evidence>
<feature type="repeat" description="Solcar" evidence="2">
    <location>
        <begin position="106"/>
        <end position="191"/>
    </location>
</feature>
<name>A0A8S1LY10_PARPR</name>
<dbReference type="PANTHER" id="PTHR24089">
    <property type="entry name" value="SOLUTE CARRIER FAMILY 25"/>
    <property type="match status" value="1"/>
</dbReference>
<dbReference type="Pfam" id="PF00153">
    <property type="entry name" value="Mito_carr"/>
    <property type="match status" value="3"/>
</dbReference>
<evidence type="ECO:0000313" key="6">
    <source>
        <dbReference type="Proteomes" id="UP000688137"/>
    </source>
</evidence>
<dbReference type="InterPro" id="IPR018108">
    <property type="entry name" value="MCP_transmembrane"/>
</dbReference>
<evidence type="ECO:0000256" key="1">
    <source>
        <dbReference type="ARBA" id="ARBA00022737"/>
    </source>
</evidence>
<evidence type="ECO:0008006" key="7">
    <source>
        <dbReference type="Google" id="ProtNLM"/>
    </source>
</evidence>
<dbReference type="GO" id="GO:0016020">
    <property type="term" value="C:membrane"/>
    <property type="evidence" value="ECO:0007669"/>
    <property type="project" value="UniProtKB-UniRule"/>
</dbReference>
<keyword evidence="2 3" id="KW-0812">Transmembrane</keyword>
<evidence type="ECO:0000256" key="4">
    <source>
        <dbReference type="SAM" id="Phobius"/>
    </source>
</evidence>
<sequence>MAEKEQKKNIKPAMLNMKNFQIAVGATLILQPLEVLQTSMIATGYSKQNINFKGLSLIASQIYNQEGLKGFYRGTILSIAKNTVSFSFFFSGIEKYSPPSHYPFYLQSFLNLMIASSSKLVGTVASTPLAVMRTKMQIVGNYEYSKINKCFLKIAKEEGFFGFYRGTIAAILKDVPFSGIQYTIYRNLLNLSGLFTKGQDPKNNSIIVAICGSSAAMLAIMVTYPFDNLRIRQQAQNKSSNLLKLAKTIKMTEGLKGFYQGYLPRLIKKCIQSGVLWMVYEKLALKQKKKSMDQ</sequence>
<keyword evidence="2 4" id="KW-0472">Membrane</keyword>
<evidence type="ECO:0000313" key="5">
    <source>
        <dbReference type="EMBL" id="CAD8072119.1"/>
    </source>
</evidence>
<organism evidence="5 6">
    <name type="scientific">Paramecium primaurelia</name>
    <dbReference type="NCBI Taxonomy" id="5886"/>
    <lineage>
        <taxon>Eukaryota</taxon>
        <taxon>Sar</taxon>
        <taxon>Alveolata</taxon>
        <taxon>Ciliophora</taxon>
        <taxon>Intramacronucleata</taxon>
        <taxon>Oligohymenophorea</taxon>
        <taxon>Peniculida</taxon>
        <taxon>Parameciidae</taxon>
        <taxon>Paramecium</taxon>
    </lineage>
</organism>
<feature type="transmembrane region" description="Helical" evidence="4">
    <location>
        <begin position="206"/>
        <end position="226"/>
    </location>
</feature>
<protein>
    <recommendedName>
        <fullName evidence="7">Mitochondrial carrier protein</fullName>
    </recommendedName>
</protein>